<dbReference type="CDD" id="cd00882">
    <property type="entry name" value="Ras_like_GTPase"/>
    <property type="match status" value="1"/>
</dbReference>
<comment type="caution">
    <text evidence="4">The sequence shown here is derived from an EMBL/GenBank/DDBJ whole genome shotgun (WGS) entry which is preliminary data.</text>
</comment>
<keyword evidence="2" id="KW-0175">Coiled coil</keyword>
<protein>
    <recommendedName>
        <fullName evidence="3">AIG1-type G domain-containing protein</fullName>
    </recommendedName>
</protein>
<dbReference type="SUPFAM" id="SSF52540">
    <property type="entry name" value="P-loop containing nucleoside triphosphate hydrolases"/>
    <property type="match status" value="1"/>
</dbReference>
<name>A0ABR4CLS8_9HELO</name>
<feature type="domain" description="AIG1-type G" evidence="3">
    <location>
        <begin position="11"/>
        <end position="143"/>
    </location>
</feature>
<accession>A0ABR4CLS8</accession>
<gene>
    <name evidence="4" type="ORF">VTL71DRAFT_13936</name>
</gene>
<reference evidence="4 5" key="1">
    <citation type="journal article" date="2024" name="Commun. Biol.">
        <title>Comparative genomic analysis of thermophilic fungi reveals convergent evolutionary adaptations and gene losses.</title>
        <authorList>
            <person name="Steindorff A.S."/>
            <person name="Aguilar-Pontes M.V."/>
            <person name="Robinson A.J."/>
            <person name="Andreopoulos B."/>
            <person name="LaButti K."/>
            <person name="Kuo A."/>
            <person name="Mondo S."/>
            <person name="Riley R."/>
            <person name="Otillar R."/>
            <person name="Haridas S."/>
            <person name="Lipzen A."/>
            <person name="Grimwood J."/>
            <person name="Schmutz J."/>
            <person name="Clum A."/>
            <person name="Reid I.D."/>
            <person name="Moisan M.C."/>
            <person name="Butler G."/>
            <person name="Nguyen T.T.M."/>
            <person name="Dewar K."/>
            <person name="Conant G."/>
            <person name="Drula E."/>
            <person name="Henrissat B."/>
            <person name="Hansel C."/>
            <person name="Singer S."/>
            <person name="Hutchinson M.I."/>
            <person name="de Vries R.P."/>
            <person name="Natvig D.O."/>
            <person name="Powell A.J."/>
            <person name="Tsang A."/>
            <person name="Grigoriev I.V."/>
        </authorList>
    </citation>
    <scope>NUCLEOTIDE SEQUENCE [LARGE SCALE GENOMIC DNA]</scope>
    <source>
        <strain evidence="4 5">CBS 494.80</strain>
    </source>
</reference>
<evidence type="ECO:0000313" key="4">
    <source>
        <dbReference type="EMBL" id="KAL2070910.1"/>
    </source>
</evidence>
<keyword evidence="1" id="KW-0547">Nucleotide-binding</keyword>
<dbReference type="EMBL" id="JAZHXI010000006">
    <property type="protein sequence ID" value="KAL2070910.1"/>
    <property type="molecule type" value="Genomic_DNA"/>
</dbReference>
<organism evidence="4 5">
    <name type="scientific">Oculimacula yallundae</name>
    <dbReference type="NCBI Taxonomy" id="86028"/>
    <lineage>
        <taxon>Eukaryota</taxon>
        <taxon>Fungi</taxon>
        <taxon>Dikarya</taxon>
        <taxon>Ascomycota</taxon>
        <taxon>Pezizomycotina</taxon>
        <taxon>Leotiomycetes</taxon>
        <taxon>Helotiales</taxon>
        <taxon>Ploettnerulaceae</taxon>
        <taxon>Oculimacula</taxon>
    </lineage>
</organism>
<dbReference type="InterPro" id="IPR006703">
    <property type="entry name" value="G_AIG1"/>
</dbReference>
<dbReference type="Pfam" id="PF04548">
    <property type="entry name" value="AIG1"/>
    <property type="match status" value="1"/>
</dbReference>
<dbReference type="Gene3D" id="3.40.50.300">
    <property type="entry name" value="P-loop containing nucleotide triphosphate hydrolases"/>
    <property type="match status" value="1"/>
</dbReference>
<dbReference type="InterPro" id="IPR027417">
    <property type="entry name" value="P-loop_NTPase"/>
</dbReference>
<sequence>MAFLDSEQGMVLVMGVTGTGKSYFVNRLKSGAVVEGSTLDSCTAVCEIVETRIGDTNVAVVDCPGFDDSTKSDAEILTMISELVTMQYNIGMKLWGIVFLHRITDVRFQGSANNVLSLFQQLVGDEALGNVVLATTQWSKVRPEDRPAAILREQQLRDQYWSDMLSKNSMTTRFEGNKASAEAIIARLVGKNHIVLQLQRELIDGKKSLGKTGAGSLLRPNVDRKLRKSKEDVKRLKAELKGKVNNTRRLRIQREIHEAERLIASGERDEVRLQKEVGTDLIQRLKQVDWQSGLRMALSVLGFVVSIITFAV</sequence>
<feature type="coiled-coil region" evidence="2">
    <location>
        <begin position="219"/>
        <end position="276"/>
    </location>
</feature>
<evidence type="ECO:0000313" key="5">
    <source>
        <dbReference type="Proteomes" id="UP001595075"/>
    </source>
</evidence>
<evidence type="ECO:0000256" key="2">
    <source>
        <dbReference type="SAM" id="Coils"/>
    </source>
</evidence>
<keyword evidence="5" id="KW-1185">Reference proteome</keyword>
<dbReference type="Proteomes" id="UP001595075">
    <property type="component" value="Unassembled WGS sequence"/>
</dbReference>
<evidence type="ECO:0000259" key="3">
    <source>
        <dbReference type="Pfam" id="PF04548"/>
    </source>
</evidence>
<proteinExistence type="predicted"/>
<evidence type="ECO:0000256" key="1">
    <source>
        <dbReference type="ARBA" id="ARBA00022741"/>
    </source>
</evidence>